<gene>
    <name evidence="1" type="ORF">HK103_003405</name>
</gene>
<evidence type="ECO:0000313" key="2">
    <source>
        <dbReference type="Proteomes" id="UP001210925"/>
    </source>
</evidence>
<dbReference type="Proteomes" id="UP001210925">
    <property type="component" value="Unassembled WGS sequence"/>
</dbReference>
<dbReference type="EMBL" id="JADGKB010000249">
    <property type="protein sequence ID" value="KAJ3250528.1"/>
    <property type="molecule type" value="Genomic_DNA"/>
</dbReference>
<comment type="caution">
    <text evidence="1">The sequence shown here is derived from an EMBL/GenBank/DDBJ whole genome shotgun (WGS) entry which is preliminary data.</text>
</comment>
<dbReference type="AlphaFoldDB" id="A0AAD5U8Y2"/>
<reference evidence="1" key="1">
    <citation type="submission" date="2020-05" db="EMBL/GenBank/DDBJ databases">
        <title>Phylogenomic resolution of chytrid fungi.</title>
        <authorList>
            <person name="Stajich J.E."/>
            <person name="Amses K."/>
            <person name="Simmons R."/>
            <person name="Seto K."/>
            <person name="Myers J."/>
            <person name="Bonds A."/>
            <person name="Quandt C.A."/>
            <person name="Barry K."/>
            <person name="Liu P."/>
            <person name="Grigoriev I."/>
            <person name="Longcore J.E."/>
            <person name="James T.Y."/>
        </authorList>
    </citation>
    <scope>NUCLEOTIDE SEQUENCE</scope>
    <source>
        <strain evidence="1">PLAUS21</strain>
    </source>
</reference>
<name>A0AAD5U8Y2_9FUNG</name>
<evidence type="ECO:0000313" key="1">
    <source>
        <dbReference type="EMBL" id="KAJ3250528.1"/>
    </source>
</evidence>
<organism evidence="1 2">
    <name type="scientific">Boothiomyces macroporosus</name>
    <dbReference type="NCBI Taxonomy" id="261099"/>
    <lineage>
        <taxon>Eukaryota</taxon>
        <taxon>Fungi</taxon>
        <taxon>Fungi incertae sedis</taxon>
        <taxon>Chytridiomycota</taxon>
        <taxon>Chytridiomycota incertae sedis</taxon>
        <taxon>Chytridiomycetes</taxon>
        <taxon>Rhizophydiales</taxon>
        <taxon>Terramycetaceae</taxon>
        <taxon>Boothiomyces</taxon>
    </lineage>
</organism>
<keyword evidence="2" id="KW-1185">Reference proteome</keyword>
<protein>
    <submittedName>
        <fullName evidence="1">Uncharacterized protein</fullName>
    </submittedName>
</protein>
<proteinExistence type="predicted"/>
<sequence>MVRAYSFIGNSALKLFYNTKYHDKVLAKLKERHVYPIENFFETIPYVGDEEKVQGATIRRLSSIVNRNQPLNLKIEALYPHPEDVRSNVLSKSILPDHLVSELYHRLRLKKIENLISGMP</sequence>
<accession>A0AAD5U8Y2</accession>